<evidence type="ECO:0000259" key="12">
    <source>
        <dbReference type="PROSITE" id="PS50885"/>
    </source>
</evidence>
<keyword evidence="10" id="KW-0812">Transmembrane</keyword>
<dbReference type="PANTHER" id="PTHR43711">
    <property type="entry name" value="TWO-COMPONENT HISTIDINE KINASE"/>
    <property type="match status" value="1"/>
</dbReference>
<keyword evidence="9" id="KW-0175">Coiled coil</keyword>
<dbReference type="Proteomes" id="UP000322783">
    <property type="component" value="Unassembled WGS sequence"/>
</dbReference>
<dbReference type="Pfam" id="PF02518">
    <property type="entry name" value="HATPase_c"/>
    <property type="match status" value="1"/>
</dbReference>
<keyword evidence="14" id="KW-1185">Reference proteome</keyword>
<evidence type="ECO:0000259" key="11">
    <source>
        <dbReference type="PROSITE" id="PS50109"/>
    </source>
</evidence>
<evidence type="ECO:0000256" key="4">
    <source>
        <dbReference type="ARBA" id="ARBA00022553"/>
    </source>
</evidence>
<evidence type="ECO:0000256" key="9">
    <source>
        <dbReference type="SAM" id="Coils"/>
    </source>
</evidence>
<keyword evidence="5" id="KW-0808">Transferase</keyword>
<dbReference type="SUPFAM" id="SSF55874">
    <property type="entry name" value="ATPase domain of HSP90 chaperone/DNA topoisomerase II/histidine kinase"/>
    <property type="match status" value="1"/>
</dbReference>
<keyword evidence="10" id="KW-1133">Transmembrane helix</keyword>
<dbReference type="InterPro" id="IPR003594">
    <property type="entry name" value="HATPase_dom"/>
</dbReference>
<keyword evidence="6" id="KW-0418">Kinase</keyword>
<reference evidence="13 14" key="1">
    <citation type="submission" date="2019-08" db="EMBL/GenBank/DDBJ databases">
        <title>Selenomonas sp. mPRGC5 and Selenomonas sp. mPRGC8 isolated from ruminal fluid of dairy goat (Capra hircus).</title>
        <authorList>
            <person name="Poothong S."/>
            <person name="Nuengjamnong C."/>
            <person name="Tanasupawat S."/>
        </authorList>
    </citation>
    <scope>NUCLEOTIDE SEQUENCE [LARGE SCALE GENOMIC DNA]</scope>
    <source>
        <strain evidence="14">mPRGC8</strain>
    </source>
</reference>
<dbReference type="Gene3D" id="1.10.287.130">
    <property type="match status" value="1"/>
</dbReference>
<dbReference type="InterPro" id="IPR003661">
    <property type="entry name" value="HisK_dim/P_dom"/>
</dbReference>
<dbReference type="PROSITE" id="PS50885">
    <property type="entry name" value="HAMP"/>
    <property type="match status" value="1"/>
</dbReference>
<dbReference type="InterPro" id="IPR004358">
    <property type="entry name" value="Sig_transdc_His_kin-like_C"/>
</dbReference>
<evidence type="ECO:0000256" key="10">
    <source>
        <dbReference type="SAM" id="Phobius"/>
    </source>
</evidence>
<feature type="domain" description="Histidine kinase" evidence="11">
    <location>
        <begin position="108"/>
        <end position="322"/>
    </location>
</feature>
<dbReference type="EC" id="2.7.13.3" evidence="3"/>
<dbReference type="CDD" id="cd06225">
    <property type="entry name" value="HAMP"/>
    <property type="match status" value="1"/>
</dbReference>
<dbReference type="PANTHER" id="PTHR43711:SF1">
    <property type="entry name" value="HISTIDINE KINASE 1"/>
    <property type="match status" value="1"/>
</dbReference>
<keyword evidence="4" id="KW-0597">Phosphoprotein</keyword>
<keyword evidence="7" id="KW-0902">Two-component regulatory system</keyword>
<comment type="caution">
    <text evidence="13">The sequence shown here is derived from an EMBL/GenBank/DDBJ whole genome shotgun (WGS) entry which is preliminary data.</text>
</comment>
<dbReference type="FunFam" id="1.10.287.130:FF:000001">
    <property type="entry name" value="Two-component sensor histidine kinase"/>
    <property type="match status" value="1"/>
</dbReference>
<dbReference type="InterPro" id="IPR003660">
    <property type="entry name" value="HAMP_dom"/>
</dbReference>
<organism evidence="13 14">
    <name type="scientific">Selenomonas caprae</name>
    <dbReference type="NCBI Taxonomy" id="2606905"/>
    <lineage>
        <taxon>Bacteria</taxon>
        <taxon>Bacillati</taxon>
        <taxon>Bacillota</taxon>
        <taxon>Negativicutes</taxon>
        <taxon>Selenomonadales</taxon>
        <taxon>Selenomonadaceae</taxon>
        <taxon>Selenomonas</taxon>
    </lineage>
</organism>
<feature type="domain" description="HAMP" evidence="12">
    <location>
        <begin position="41"/>
        <end position="93"/>
    </location>
</feature>
<dbReference type="SUPFAM" id="SSF158472">
    <property type="entry name" value="HAMP domain-like"/>
    <property type="match status" value="1"/>
</dbReference>
<evidence type="ECO:0000313" key="14">
    <source>
        <dbReference type="Proteomes" id="UP000322783"/>
    </source>
</evidence>
<dbReference type="GO" id="GO:0016020">
    <property type="term" value="C:membrane"/>
    <property type="evidence" value="ECO:0007669"/>
    <property type="project" value="UniProtKB-SubCell"/>
</dbReference>
<comment type="subcellular location">
    <subcellularLocation>
        <location evidence="2">Membrane</location>
    </subcellularLocation>
</comment>
<evidence type="ECO:0000313" key="13">
    <source>
        <dbReference type="EMBL" id="TYZ27193.1"/>
    </source>
</evidence>
<dbReference type="Gene3D" id="3.30.565.10">
    <property type="entry name" value="Histidine kinase-like ATPase, C-terminal domain"/>
    <property type="match status" value="1"/>
</dbReference>
<accession>A0A5D6WGH4</accession>
<dbReference type="InterPro" id="IPR036890">
    <property type="entry name" value="HATPase_C_sf"/>
</dbReference>
<dbReference type="Pfam" id="PF00672">
    <property type="entry name" value="HAMP"/>
    <property type="match status" value="1"/>
</dbReference>
<dbReference type="SMART" id="SM00388">
    <property type="entry name" value="HisKA"/>
    <property type="match status" value="1"/>
</dbReference>
<evidence type="ECO:0000256" key="1">
    <source>
        <dbReference type="ARBA" id="ARBA00000085"/>
    </source>
</evidence>
<dbReference type="InterPro" id="IPR036097">
    <property type="entry name" value="HisK_dim/P_sf"/>
</dbReference>
<dbReference type="SMART" id="SM00387">
    <property type="entry name" value="HATPase_c"/>
    <property type="match status" value="1"/>
</dbReference>
<feature type="transmembrane region" description="Helical" evidence="10">
    <location>
        <begin position="20"/>
        <end position="40"/>
    </location>
</feature>
<dbReference type="GO" id="GO:0000155">
    <property type="term" value="F:phosphorelay sensor kinase activity"/>
    <property type="evidence" value="ECO:0007669"/>
    <property type="project" value="InterPro"/>
</dbReference>
<dbReference type="PRINTS" id="PR00344">
    <property type="entry name" value="BCTRLSENSOR"/>
</dbReference>
<dbReference type="AlphaFoldDB" id="A0A5D6WGH4"/>
<dbReference type="Pfam" id="PF00512">
    <property type="entry name" value="HisKA"/>
    <property type="match status" value="1"/>
</dbReference>
<evidence type="ECO:0000256" key="2">
    <source>
        <dbReference type="ARBA" id="ARBA00004370"/>
    </source>
</evidence>
<dbReference type="InterPro" id="IPR050736">
    <property type="entry name" value="Sensor_HK_Regulatory"/>
</dbReference>
<dbReference type="CDD" id="cd00082">
    <property type="entry name" value="HisKA"/>
    <property type="match status" value="1"/>
</dbReference>
<dbReference type="SMART" id="SM00304">
    <property type="entry name" value="HAMP"/>
    <property type="match status" value="1"/>
</dbReference>
<gene>
    <name evidence="13" type="ORF">FZ041_12250</name>
</gene>
<dbReference type="EMBL" id="VTOZ01000031">
    <property type="protein sequence ID" value="TYZ27193.1"/>
    <property type="molecule type" value="Genomic_DNA"/>
</dbReference>
<evidence type="ECO:0000256" key="5">
    <source>
        <dbReference type="ARBA" id="ARBA00022679"/>
    </source>
</evidence>
<evidence type="ECO:0000256" key="7">
    <source>
        <dbReference type="ARBA" id="ARBA00023012"/>
    </source>
</evidence>
<dbReference type="Gene3D" id="6.10.340.10">
    <property type="match status" value="1"/>
</dbReference>
<dbReference type="SUPFAM" id="SSF47384">
    <property type="entry name" value="Homodimeric domain of signal transducing histidine kinase"/>
    <property type="match status" value="1"/>
</dbReference>
<keyword evidence="8 10" id="KW-0472">Membrane</keyword>
<evidence type="ECO:0000256" key="3">
    <source>
        <dbReference type="ARBA" id="ARBA00012438"/>
    </source>
</evidence>
<comment type="catalytic activity">
    <reaction evidence="1">
        <text>ATP + protein L-histidine = ADP + protein N-phospho-L-histidine.</text>
        <dbReference type="EC" id="2.7.13.3"/>
    </reaction>
</comment>
<evidence type="ECO:0000256" key="6">
    <source>
        <dbReference type="ARBA" id="ARBA00022777"/>
    </source>
</evidence>
<dbReference type="InterPro" id="IPR005467">
    <property type="entry name" value="His_kinase_dom"/>
</dbReference>
<proteinExistence type="predicted"/>
<feature type="coiled-coil region" evidence="9">
    <location>
        <begin position="81"/>
        <end position="108"/>
    </location>
</feature>
<evidence type="ECO:0000256" key="8">
    <source>
        <dbReference type="ARBA" id="ARBA00023136"/>
    </source>
</evidence>
<protein>
    <recommendedName>
        <fullName evidence="3">histidine kinase</fullName>
        <ecNumber evidence="3">2.7.13.3</ecNumber>
    </recommendedName>
</protein>
<dbReference type="PROSITE" id="PS50109">
    <property type="entry name" value="HIS_KIN"/>
    <property type="match status" value="1"/>
</dbReference>
<sequence>MLIHRPLQEMRQTLSEGLRLLVISVLLGLLLAGILALLLTRRFIAPLYRMQAVARSFAQARYDERTGISQQDEIGMLAGDIDRLGGRLEAARQEREQLTQQRQDFLSAISHELRTPLTVLRGTAELLVSGLVTHEAERGKYLHQMMENLSVLERLVGDLLELSRLQNPGFTMEMTPLDFREAIQEAAGSIQPVAAAKAVEVTVKLSESLPVAGDYGRLRQLVVILLDNAVKFSAAGQTVEIRGQRELDSWQVTVEDHGCGIAAADLPYIFDRFHARRENNAQGTGMGLAIAREIADRHGIAIACTSEQGVGTRFILSGRLLAETL</sequence>
<name>A0A5D6WGH4_9FIRM</name>
<dbReference type="FunFam" id="3.30.565.10:FF:000006">
    <property type="entry name" value="Sensor histidine kinase WalK"/>
    <property type="match status" value="1"/>
</dbReference>